<dbReference type="InterPro" id="IPR012337">
    <property type="entry name" value="RNaseH-like_sf"/>
</dbReference>
<evidence type="ECO:0000313" key="3">
    <source>
        <dbReference type="EMBL" id="SDB89451.1"/>
    </source>
</evidence>
<dbReference type="OrthoDB" id="92877at2"/>
<dbReference type="InterPro" id="IPR001584">
    <property type="entry name" value="Integrase_cat-core"/>
</dbReference>
<sequence length="501" mass="58714">MLAVAEVNYIRYEVNQKDESYASVSRKTGFDARTVKKYADHEDFEVKKPQCRKAPVMDLVKPILDEWLNEDSKKKRKYRRTAKRLFQQLVEEHDFKGSERSVRQYVSKRRKELKTMVDQAVLPLESSPGTAQVDFGTAPFVYQSESMELPYLVMSFPFSNTFYFQVFPSENAECLLERLQRMFHHIGGVPRTIRFDNFRPAVKKILGKGERKLTDVFERFVGHYGFHYEFCNPGKGNEKGHVEAMVKYVRNNFLLPECPIEDLDQFNETLWQKAEGDRDRSHYKKDVPIDALYQEDCAQWLLLPEKSFDCVRYEVVKADKYGFITVDKKQYSSSPRFAGDKLTVAITYNSVIDLNKQHEAVVHHSRLYGVRRKSMVWQPYLDLLSRRPRAIKYTSIYDHFPEEWTQYLKACKEDEQKEALRLLGTLLKNDDFTLLNQALNDVSAQGHPSVDQIKHQFYSLVNNQEDYSTYTPQMSLPDMPDIIRGLDHYDALYAKEGVEHE</sequence>
<dbReference type="Proteomes" id="UP000242949">
    <property type="component" value="Unassembled WGS sequence"/>
</dbReference>
<dbReference type="GO" id="GO:0003676">
    <property type="term" value="F:nucleic acid binding"/>
    <property type="evidence" value="ECO:0007669"/>
    <property type="project" value="InterPro"/>
</dbReference>
<dbReference type="Gene3D" id="3.30.420.10">
    <property type="entry name" value="Ribonuclease H-like superfamily/Ribonuclease H"/>
    <property type="match status" value="1"/>
</dbReference>
<reference evidence="4" key="1">
    <citation type="submission" date="2016-09" db="EMBL/GenBank/DDBJ databases">
        <authorList>
            <person name="Varghese N."/>
            <person name="Submissions S."/>
        </authorList>
    </citation>
    <scope>NUCLEOTIDE SEQUENCE [LARGE SCALE GENOMIC DNA]</scope>
    <source>
        <strain evidence="4">S5</strain>
    </source>
</reference>
<dbReference type="EMBL" id="FMYI01000002">
    <property type="protein sequence ID" value="SDB89451.1"/>
    <property type="molecule type" value="Genomic_DNA"/>
</dbReference>
<dbReference type="RefSeq" id="WP_090793200.1">
    <property type="nucleotide sequence ID" value="NZ_FMYI01000002.1"/>
</dbReference>
<proteinExistence type="inferred from homology"/>
<dbReference type="NCBIfam" id="NF033546">
    <property type="entry name" value="transpos_IS21"/>
    <property type="match status" value="1"/>
</dbReference>
<protein>
    <submittedName>
        <fullName evidence="3">Transposase</fullName>
    </submittedName>
</protein>
<dbReference type="Pfam" id="PF22483">
    <property type="entry name" value="Mu-transpos_C_2"/>
    <property type="match status" value="1"/>
</dbReference>
<dbReference type="PROSITE" id="PS50994">
    <property type="entry name" value="INTEGRASE"/>
    <property type="match status" value="1"/>
</dbReference>
<keyword evidence="4" id="KW-1185">Reference proteome</keyword>
<dbReference type="InterPro" id="IPR054353">
    <property type="entry name" value="IstA-like_C"/>
</dbReference>
<feature type="domain" description="Integrase catalytic" evidence="2">
    <location>
        <begin position="124"/>
        <end position="296"/>
    </location>
</feature>
<gene>
    <name evidence="3" type="ORF">SAMN05421734_102255</name>
</gene>
<organism evidence="3 4">
    <name type="scientific">Pelagirhabdus alkalitolerans</name>
    <dbReference type="NCBI Taxonomy" id="1612202"/>
    <lineage>
        <taxon>Bacteria</taxon>
        <taxon>Bacillati</taxon>
        <taxon>Bacillota</taxon>
        <taxon>Bacilli</taxon>
        <taxon>Bacillales</taxon>
        <taxon>Bacillaceae</taxon>
        <taxon>Pelagirhabdus</taxon>
    </lineage>
</organism>
<dbReference type="AlphaFoldDB" id="A0A1G6H5H5"/>
<name>A0A1G6H5H5_9BACI</name>
<dbReference type="GO" id="GO:0015074">
    <property type="term" value="P:DNA integration"/>
    <property type="evidence" value="ECO:0007669"/>
    <property type="project" value="InterPro"/>
</dbReference>
<evidence type="ECO:0000256" key="1">
    <source>
        <dbReference type="ARBA" id="ARBA00009277"/>
    </source>
</evidence>
<accession>A0A1G6H5H5</accession>
<evidence type="ECO:0000313" key="4">
    <source>
        <dbReference type="Proteomes" id="UP000242949"/>
    </source>
</evidence>
<dbReference type="PANTHER" id="PTHR35004">
    <property type="entry name" value="TRANSPOSASE RV3428C-RELATED"/>
    <property type="match status" value="1"/>
</dbReference>
<dbReference type="InterPro" id="IPR036397">
    <property type="entry name" value="RNaseH_sf"/>
</dbReference>
<comment type="similarity">
    <text evidence="1">Belongs to the transposase IS21/IS408/IS1162 family.</text>
</comment>
<evidence type="ECO:0000259" key="2">
    <source>
        <dbReference type="PROSITE" id="PS50994"/>
    </source>
</evidence>
<dbReference type="SUPFAM" id="SSF53098">
    <property type="entry name" value="Ribonuclease H-like"/>
    <property type="match status" value="1"/>
</dbReference>
<dbReference type="PANTHER" id="PTHR35004:SF7">
    <property type="entry name" value="INTEGRASE PROTEIN"/>
    <property type="match status" value="1"/>
</dbReference>
<dbReference type="STRING" id="1612202.SAMN05421734_102255"/>